<evidence type="ECO:0000313" key="3">
    <source>
        <dbReference type="Proteomes" id="UP000006062"/>
    </source>
</evidence>
<dbReference type="EMBL" id="CP003154">
    <property type="protein sequence ID" value="AFL72516.1"/>
    <property type="molecule type" value="Genomic_DNA"/>
</dbReference>
<reference evidence="2 3" key="1">
    <citation type="submission" date="2012-06" db="EMBL/GenBank/DDBJ databases">
        <title>Complete sequence of Thiocystis violascens DSM 198.</title>
        <authorList>
            <consortium name="US DOE Joint Genome Institute"/>
            <person name="Lucas S."/>
            <person name="Han J."/>
            <person name="Lapidus A."/>
            <person name="Cheng J.-F."/>
            <person name="Goodwin L."/>
            <person name="Pitluck S."/>
            <person name="Peters L."/>
            <person name="Ovchinnikova G."/>
            <person name="Teshima H."/>
            <person name="Detter J.C."/>
            <person name="Han C."/>
            <person name="Tapia R."/>
            <person name="Land M."/>
            <person name="Hauser L."/>
            <person name="Kyrpides N."/>
            <person name="Ivanova N."/>
            <person name="Pagani I."/>
            <person name="Vogl K."/>
            <person name="Liu Z."/>
            <person name="Frigaard N.-U."/>
            <person name="Bryant D."/>
            <person name="Woyke T."/>
        </authorList>
    </citation>
    <scope>NUCLEOTIDE SEQUENCE [LARGE SCALE GENOMIC DNA]</scope>
    <source>
        <strain evidence="3">ATCC 17096 / DSM 198 / 6111</strain>
    </source>
</reference>
<dbReference type="eggNOG" id="COG1668">
    <property type="taxonomic scope" value="Bacteria"/>
</dbReference>
<feature type="compositionally biased region" description="Basic and acidic residues" evidence="1">
    <location>
        <begin position="197"/>
        <end position="206"/>
    </location>
</feature>
<proteinExistence type="predicted"/>
<sequence>MKATVQCRETESRIEDGRLAIQVGEYAPQGCVVDVSWTLDAKGWRADDPTSWLGPDGYWLHATDVMPRLDLDTDRIALSPRSWHRRVPGSEAIPPPYPAALASNWRWIVHIDGLETEQPVRRGKVSAPLDFADVWLPKLERSGMGALERLRDPNRQNTSAFDGWTVLERSAEDNGWRNRQPRPVTPTELQSGGAVGQRRETARKTDTPTLMSRKR</sequence>
<keyword evidence="3" id="KW-1185">Reference proteome</keyword>
<gene>
    <name evidence="2" type="ordered locus">Thivi_0452</name>
</gene>
<evidence type="ECO:0000256" key="1">
    <source>
        <dbReference type="SAM" id="MobiDB-lite"/>
    </source>
</evidence>
<dbReference type="HOGENOM" id="CLU_1282728_0_0_6"/>
<accession>I3Y698</accession>
<organism evidence="2 3">
    <name type="scientific">Thiocystis violascens (strain ATCC 17096 / DSM 198 / 6111)</name>
    <name type="common">Chromatium violascens</name>
    <dbReference type="NCBI Taxonomy" id="765911"/>
    <lineage>
        <taxon>Bacteria</taxon>
        <taxon>Pseudomonadati</taxon>
        <taxon>Pseudomonadota</taxon>
        <taxon>Gammaproteobacteria</taxon>
        <taxon>Chromatiales</taxon>
        <taxon>Chromatiaceae</taxon>
        <taxon>Thiocystis</taxon>
    </lineage>
</organism>
<evidence type="ECO:0000313" key="2">
    <source>
        <dbReference type="EMBL" id="AFL72516.1"/>
    </source>
</evidence>
<protein>
    <submittedName>
        <fullName evidence="2">Uncharacterized protein</fullName>
    </submittedName>
</protein>
<dbReference type="RefSeq" id="WP_014777017.1">
    <property type="nucleotide sequence ID" value="NC_018012.1"/>
</dbReference>
<name>I3Y698_THIV6</name>
<feature type="region of interest" description="Disordered" evidence="1">
    <location>
        <begin position="172"/>
        <end position="215"/>
    </location>
</feature>
<dbReference type="AlphaFoldDB" id="I3Y698"/>
<dbReference type="Proteomes" id="UP000006062">
    <property type="component" value="Chromosome"/>
</dbReference>
<dbReference type="OrthoDB" id="7376534at2"/>
<dbReference type="KEGG" id="tvi:Thivi_0452"/>